<reference evidence="1" key="1">
    <citation type="journal article" date="2021" name="Genome Biol. Evol.">
        <title>A High-Quality Reference Genome for a Parasitic Bivalve with Doubly Uniparental Inheritance (Bivalvia: Unionida).</title>
        <authorList>
            <person name="Smith C.H."/>
        </authorList>
    </citation>
    <scope>NUCLEOTIDE SEQUENCE</scope>
    <source>
        <strain evidence="1">CHS0354</strain>
    </source>
</reference>
<organism evidence="1 2">
    <name type="scientific">Potamilus streckersoni</name>
    <dbReference type="NCBI Taxonomy" id="2493646"/>
    <lineage>
        <taxon>Eukaryota</taxon>
        <taxon>Metazoa</taxon>
        <taxon>Spiralia</taxon>
        <taxon>Lophotrochozoa</taxon>
        <taxon>Mollusca</taxon>
        <taxon>Bivalvia</taxon>
        <taxon>Autobranchia</taxon>
        <taxon>Heteroconchia</taxon>
        <taxon>Palaeoheterodonta</taxon>
        <taxon>Unionida</taxon>
        <taxon>Unionoidea</taxon>
        <taxon>Unionidae</taxon>
        <taxon>Ambleminae</taxon>
        <taxon>Lampsilini</taxon>
        <taxon>Potamilus</taxon>
    </lineage>
</organism>
<proteinExistence type="predicted"/>
<evidence type="ECO:0000313" key="2">
    <source>
        <dbReference type="Proteomes" id="UP001195483"/>
    </source>
</evidence>
<comment type="caution">
    <text evidence="1">The sequence shown here is derived from an EMBL/GenBank/DDBJ whole genome shotgun (WGS) entry which is preliminary data.</text>
</comment>
<reference evidence="1" key="3">
    <citation type="submission" date="2023-05" db="EMBL/GenBank/DDBJ databases">
        <authorList>
            <person name="Smith C.H."/>
        </authorList>
    </citation>
    <scope>NUCLEOTIDE SEQUENCE</scope>
    <source>
        <strain evidence="1">CHS0354</strain>
        <tissue evidence="1">Mantle</tissue>
    </source>
</reference>
<accession>A0AAE0SV77</accession>
<protein>
    <submittedName>
        <fullName evidence="1">Uncharacterized protein</fullName>
    </submittedName>
</protein>
<dbReference type="EMBL" id="JAEAOA010001240">
    <property type="protein sequence ID" value="KAK3598659.1"/>
    <property type="molecule type" value="Genomic_DNA"/>
</dbReference>
<sequence>DFLSGAALAILYLCQTSNQKEWSCVGHIVLVSTSDPKNTSSNLARPDRARCIREIFYSSCLKHNITFHMLT</sequence>
<feature type="non-terminal residue" evidence="1">
    <location>
        <position position="1"/>
    </location>
</feature>
<keyword evidence="2" id="KW-1185">Reference proteome</keyword>
<dbReference type="Proteomes" id="UP001195483">
    <property type="component" value="Unassembled WGS sequence"/>
</dbReference>
<reference evidence="1" key="2">
    <citation type="journal article" date="2021" name="Genome Biol. Evol.">
        <title>Developing a high-quality reference genome for a parasitic bivalve with doubly uniparental inheritance (Bivalvia: Unionida).</title>
        <authorList>
            <person name="Smith C.H."/>
        </authorList>
    </citation>
    <scope>NUCLEOTIDE SEQUENCE</scope>
    <source>
        <strain evidence="1">CHS0354</strain>
        <tissue evidence="1">Mantle</tissue>
    </source>
</reference>
<gene>
    <name evidence="1" type="ORF">CHS0354_020417</name>
</gene>
<evidence type="ECO:0000313" key="1">
    <source>
        <dbReference type="EMBL" id="KAK3598659.1"/>
    </source>
</evidence>
<name>A0AAE0SV77_9BIVA</name>
<dbReference type="AlphaFoldDB" id="A0AAE0SV77"/>